<name>A0A6J8A9M2_MYTCO</name>
<feature type="region of interest" description="Disordered" evidence="1">
    <location>
        <begin position="1"/>
        <end position="37"/>
    </location>
</feature>
<accession>A0A6J8A9M2</accession>
<sequence>MAETNEDENQKPVIKTEAVDNETTDSASNYAFQTENQFNPYNVNMEQWLMEKLYRQNEMYLRSLSAAAAAATASVSTPTSTSSPSPSYTSEPQTNETSLNGTSVPQEHEKTSEDIRGANSSILQILSTPPTYAAATLAMDAADKKKEKSCH</sequence>
<keyword evidence="3" id="KW-1185">Reference proteome</keyword>
<organism evidence="2 3">
    <name type="scientific">Mytilus coruscus</name>
    <name type="common">Sea mussel</name>
    <dbReference type="NCBI Taxonomy" id="42192"/>
    <lineage>
        <taxon>Eukaryota</taxon>
        <taxon>Metazoa</taxon>
        <taxon>Spiralia</taxon>
        <taxon>Lophotrochozoa</taxon>
        <taxon>Mollusca</taxon>
        <taxon>Bivalvia</taxon>
        <taxon>Autobranchia</taxon>
        <taxon>Pteriomorphia</taxon>
        <taxon>Mytilida</taxon>
        <taxon>Mytiloidea</taxon>
        <taxon>Mytilidae</taxon>
        <taxon>Mytilinae</taxon>
        <taxon>Mytilus</taxon>
    </lineage>
</organism>
<evidence type="ECO:0000313" key="3">
    <source>
        <dbReference type="Proteomes" id="UP000507470"/>
    </source>
</evidence>
<evidence type="ECO:0000256" key="1">
    <source>
        <dbReference type="SAM" id="MobiDB-lite"/>
    </source>
</evidence>
<proteinExistence type="predicted"/>
<dbReference type="AlphaFoldDB" id="A0A6J8A9M2"/>
<feature type="compositionally biased region" description="Polar residues" evidence="1">
    <location>
        <begin position="91"/>
        <end position="105"/>
    </location>
</feature>
<feature type="region of interest" description="Disordered" evidence="1">
    <location>
        <begin position="66"/>
        <end position="122"/>
    </location>
</feature>
<feature type="compositionally biased region" description="Polar residues" evidence="1">
    <location>
        <begin position="24"/>
        <end position="37"/>
    </location>
</feature>
<protein>
    <submittedName>
        <fullName evidence="2">Uncharacterized protein</fullName>
    </submittedName>
</protein>
<gene>
    <name evidence="2" type="ORF">MCOR_5130</name>
</gene>
<feature type="compositionally biased region" description="Low complexity" evidence="1">
    <location>
        <begin position="66"/>
        <end position="90"/>
    </location>
</feature>
<dbReference type="Proteomes" id="UP000507470">
    <property type="component" value="Unassembled WGS sequence"/>
</dbReference>
<feature type="compositionally biased region" description="Basic and acidic residues" evidence="1">
    <location>
        <begin position="106"/>
        <end position="116"/>
    </location>
</feature>
<evidence type="ECO:0000313" key="2">
    <source>
        <dbReference type="EMBL" id="CAC5363866.1"/>
    </source>
</evidence>
<reference evidence="2 3" key="1">
    <citation type="submission" date="2020-06" db="EMBL/GenBank/DDBJ databases">
        <authorList>
            <person name="Li R."/>
            <person name="Bekaert M."/>
        </authorList>
    </citation>
    <scope>NUCLEOTIDE SEQUENCE [LARGE SCALE GENOMIC DNA]</scope>
    <source>
        <strain evidence="3">wild</strain>
    </source>
</reference>
<dbReference type="EMBL" id="CACVKT020000926">
    <property type="protein sequence ID" value="CAC5363866.1"/>
    <property type="molecule type" value="Genomic_DNA"/>
</dbReference>